<sequence length="429" mass="47966">MGPSKHMWPKPINTLGRVRDALEKSTCQHASLFLSLMDSGKNHSLKCNPPVRIVFGPEARDFPSLGRKISPFYGLDLPALETLRELLVDDIQVIRHELAQNGSKISQSSETSIDLADDEVTLLDGLVDADKEIECEPWSFPSQSLDRICSRGGNDFNPEIWQSTIEAAILPRDKLIDLHYSNEGATITTLVSGETAWYIWPPTERNLNVLQKWYEDIASGSHNIKDTDVAMELEGGVILVQTAGEALRIPPYCPILCLPLKTSLLATYRSVASNQVIDMLNKLPLWLARFRTENDGGFEKRELAATILQDLKAILEDALESAELKNLAYPSSGYGPIHSLMRGWDRVKLDMAILLDPTEGEQLVTLWSRLLKNVKGRDCCICGDRIIDKINNAQRHFESKHWVSEVDKTVAGEHDEEARIAGSPTFRPN</sequence>
<gene>
    <name evidence="1" type="ORF">E8E13_001512</name>
</gene>
<dbReference type="OrthoDB" id="3790934at2759"/>
<name>A0A9P4T5M7_CURKU</name>
<dbReference type="EMBL" id="SWKU01000036">
    <property type="protein sequence ID" value="KAF2994931.1"/>
    <property type="molecule type" value="Genomic_DNA"/>
</dbReference>
<evidence type="ECO:0000313" key="2">
    <source>
        <dbReference type="Proteomes" id="UP000801428"/>
    </source>
</evidence>
<organism evidence="1 2">
    <name type="scientific">Curvularia kusanoi</name>
    <name type="common">Cochliobolus kusanoi</name>
    <dbReference type="NCBI Taxonomy" id="90978"/>
    <lineage>
        <taxon>Eukaryota</taxon>
        <taxon>Fungi</taxon>
        <taxon>Dikarya</taxon>
        <taxon>Ascomycota</taxon>
        <taxon>Pezizomycotina</taxon>
        <taxon>Dothideomycetes</taxon>
        <taxon>Pleosporomycetidae</taxon>
        <taxon>Pleosporales</taxon>
        <taxon>Pleosporineae</taxon>
        <taxon>Pleosporaceae</taxon>
        <taxon>Curvularia</taxon>
    </lineage>
</organism>
<evidence type="ECO:0000313" key="1">
    <source>
        <dbReference type="EMBL" id="KAF2994931.1"/>
    </source>
</evidence>
<accession>A0A9P4T5M7</accession>
<keyword evidence="2" id="KW-1185">Reference proteome</keyword>
<dbReference type="AlphaFoldDB" id="A0A9P4T5M7"/>
<dbReference type="Proteomes" id="UP000801428">
    <property type="component" value="Unassembled WGS sequence"/>
</dbReference>
<comment type="caution">
    <text evidence="1">The sequence shown here is derived from an EMBL/GenBank/DDBJ whole genome shotgun (WGS) entry which is preliminary data.</text>
</comment>
<proteinExistence type="predicted"/>
<reference evidence="1" key="1">
    <citation type="submission" date="2019-04" db="EMBL/GenBank/DDBJ databases">
        <title>Sequencing of skin fungus with MAO and IRED activity.</title>
        <authorList>
            <person name="Marsaioli A.J."/>
            <person name="Bonatto J.M.C."/>
            <person name="Reis Junior O."/>
        </authorList>
    </citation>
    <scope>NUCLEOTIDE SEQUENCE</scope>
    <source>
        <strain evidence="1">30M1</strain>
    </source>
</reference>
<protein>
    <submittedName>
        <fullName evidence="1">Uncharacterized protein</fullName>
    </submittedName>
</protein>